<dbReference type="InterPro" id="IPR017800">
    <property type="entry name" value="ADOP"/>
</dbReference>
<dbReference type="AlphaFoldDB" id="A0A372ISB4"/>
<dbReference type="Pfam" id="PF12704">
    <property type="entry name" value="MacB_PCD"/>
    <property type="match status" value="2"/>
</dbReference>
<feature type="domain" description="MacB-like periplasmic core" evidence="9">
    <location>
        <begin position="513"/>
        <end position="652"/>
    </location>
</feature>
<evidence type="ECO:0000256" key="2">
    <source>
        <dbReference type="ARBA" id="ARBA00022475"/>
    </source>
</evidence>
<proteinExistence type="inferred from homology"/>
<accession>A0A372ISB4</accession>
<comment type="similarity">
    <text evidence="6">Belongs to the ABC-4 integral membrane protein family.</text>
</comment>
<evidence type="ECO:0000256" key="7">
    <source>
        <dbReference type="SAM" id="Phobius"/>
    </source>
</evidence>
<dbReference type="InterPro" id="IPR025857">
    <property type="entry name" value="MacB_PCD"/>
</dbReference>
<comment type="caution">
    <text evidence="10">The sequence shown here is derived from an EMBL/GenBank/DDBJ whole genome shotgun (WGS) entry which is preliminary data.</text>
</comment>
<feature type="transmembrane region" description="Helical" evidence="7">
    <location>
        <begin position="739"/>
        <end position="760"/>
    </location>
</feature>
<gene>
    <name evidence="10" type="ORF">D0Y96_07010</name>
</gene>
<comment type="subcellular location">
    <subcellularLocation>
        <location evidence="1">Cell membrane</location>
        <topology evidence="1">Multi-pass membrane protein</topology>
    </subcellularLocation>
</comment>
<keyword evidence="3 7" id="KW-0812">Transmembrane</keyword>
<dbReference type="GO" id="GO:0005886">
    <property type="term" value="C:plasma membrane"/>
    <property type="evidence" value="ECO:0007669"/>
    <property type="project" value="UniProtKB-SubCell"/>
</dbReference>
<feature type="transmembrane region" description="Helical" evidence="7">
    <location>
        <begin position="323"/>
        <end position="344"/>
    </location>
</feature>
<dbReference type="OrthoDB" id="101963at2"/>
<feature type="domain" description="ABC3 transporter permease C-terminal" evidence="8">
    <location>
        <begin position="274"/>
        <end position="391"/>
    </location>
</feature>
<dbReference type="PANTHER" id="PTHR30572:SF4">
    <property type="entry name" value="ABC TRANSPORTER PERMEASE YTRF"/>
    <property type="match status" value="1"/>
</dbReference>
<keyword evidence="11" id="KW-1185">Reference proteome</keyword>
<evidence type="ECO:0000256" key="6">
    <source>
        <dbReference type="ARBA" id="ARBA00038076"/>
    </source>
</evidence>
<evidence type="ECO:0000313" key="11">
    <source>
        <dbReference type="Proteomes" id="UP000264702"/>
    </source>
</evidence>
<evidence type="ECO:0000256" key="5">
    <source>
        <dbReference type="ARBA" id="ARBA00023136"/>
    </source>
</evidence>
<feature type="domain" description="ABC3 transporter permease C-terminal" evidence="8">
    <location>
        <begin position="689"/>
        <end position="800"/>
    </location>
</feature>
<feature type="transmembrane region" description="Helical" evidence="7">
    <location>
        <begin position="415"/>
        <end position="439"/>
    </location>
</feature>
<keyword evidence="5 7" id="KW-0472">Membrane</keyword>
<evidence type="ECO:0000256" key="1">
    <source>
        <dbReference type="ARBA" id="ARBA00004651"/>
    </source>
</evidence>
<evidence type="ECO:0000259" key="9">
    <source>
        <dbReference type="Pfam" id="PF12704"/>
    </source>
</evidence>
<feature type="transmembrane region" description="Helical" evidence="7">
    <location>
        <begin position="268"/>
        <end position="291"/>
    </location>
</feature>
<feature type="transmembrane region" description="Helical" evidence="7">
    <location>
        <begin position="772"/>
        <end position="792"/>
    </location>
</feature>
<feature type="transmembrane region" description="Helical" evidence="7">
    <location>
        <begin position="685"/>
        <end position="710"/>
    </location>
</feature>
<keyword evidence="2" id="KW-1003">Cell membrane</keyword>
<evidence type="ECO:0000259" key="8">
    <source>
        <dbReference type="Pfam" id="PF02687"/>
    </source>
</evidence>
<feature type="domain" description="MacB-like periplasmic core" evidence="9">
    <location>
        <begin position="21"/>
        <end position="230"/>
    </location>
</feature>
<dbReference type="InterPro" id="IPR050250">
    <property type="entry name" value="Macrolide_Exporter_MacB"/>
</dbReference>
<dbReference type="EMBL" id="QVQT01000002">
    <property type="protein sequence ID" value="RFU17850.1"/>
    <property type="molecule type" value="Genomic_DNA"/>
</dbReference>
<dbReference type="Pfam" id="PF02687">
    <property type="entry name" value="FtsX"/>
    <property type="match status" value="2"/>
</dbReference>
<dbReference type="InterPro" id="IPR003838">
    <property type="entry name" value="ABC3_permease_C"/>
</dbReference>
<evidence type="ECO:0000256" key="4">
    <source>
        <dbReference type="ARBA" id="ARBA00022989"/>
    </source>
</evidence>
<evidence type="ECO:0000256" key="3">
    <source>
        <dbReference type="ARBA" id="ARBA00022692"/>
    </source>
</evidence>
<dbReference type="GO" id="GO:0022857">
    <property type="term" value="F:transmembrane transporter activity"/>
    <property type="evidence" value="ECO:0007669"/>
    <property type="project" value="TreeGrafter"/>
</dbReference>
<dbReference type="Proteomes" id="UP000264702">
    <property type="component" value="Unassembled WGS sequence"/>
</dbReference>
<sequence>MMADFKFAFRQLRRSPAFAVTAVLTLALGIGANTAIFSLVDSILLRPLPFAQQDRLIRITGDELSYFPKGWIRALGEHATALESLSGFGADTEFNIAQADTSDRVFGAQMMVNGFDTLGIHPAIGRFFTADDAVTGHDQEVVLSYGYWRQHFAASPAAVGTTLRIDGVPRRIIGVMPAGVHFPYADTQFVIPVAFKGGDAIDPWNNFSLLAFGRLKNGATPLQAQAEMRRLHNVLLPLFPWRMPDLWAGDMTVVPLLEAEVGATRPRLLLLFGAVGLILLIACANVANLMLARAAGREREMAIRGALGASGWRLMRQLLAESVLLAVLAGAAGVIVAAAGLRALVSLLPADTPRLAGLGLHWPVFLFAAAVSVLTGLLFGLIPALRMASPNLQGTLRSGSRSVAGHASQFRTSMLLVVGQIGLSVVVITAAGLMLHSLYRLSQVDPGFRADRIVTAEVSLDAGACKEKGRCQEFFATLTDALRGIPGTGSASLANALPMSGPSGSYVYDAEGHPRDPHEGAALATGRVVTPSYFDTLGMHLLEGRLFSEQDASGASRAVIINQHMAARLWPQQNPIGKHIIEVADEKVPAVWSVNDAPVIVGVAANTHEDSLAGRFGDEVWLPLTPATEAPVMYVLLRTRLTTPEAAAAIRRAVAGIDPFAPVTRVRTLNEVISASVSAPRSLTILLLCFGSLAVLIGLIGVYSLIAYIVSWRTREIGIRLALGARRWQIVKAIMRQSVLLALTGSVVGLAAAAAATRLLERFLYGVSALDPVTYCLVPVLMLALAMLAAWIPARRAAAVDPVDALRSE</sequence>
<dbReference type="NCBIfam" id="TIGR03434">
    <property type="entry name" value="ADOP"/>
    <property type="match status" value="1"/>
</dbReference>
<protein>
    <submittedName>
        <fullName evidence="10">ABC transporter permease</fullName>
    </submittedName>
</protein>
<feature type="transmembrane region" description="Helical" evidence="7">
    <location>
        <begin position="364"/>
        <end position="385"/>
    </location>
</feature>
<reference evidence="10 11" key="1">
    <citation type="submission" date="2018-08" db="EMBL/GenBank/DDBJ databases">
        <title>Acidipila sp. 4G-K13, an acidobacterium isolated from forest soil.</title>
        <authorList>
            <person name="Gao Z.-H."/>
            <person name="Qiu L.-H."/>
        </authorList>
    </citation>
    <scope>NUCLEOTIDE SEQUENCE [LARGE SCALE GENOMIC DNA]</scope>
    <source>
        <strain evidence="10 11">4G-K13</strain>
    </source>
</reference>
<name>A0A372ISB4_9BACT</name>
<dbReference type="PANTHER" id="PTHR30572">
    <property type="entry name" value="MEMBRANE COMPONENT OF TRANSPORTER-RELATED"/>
    <property type="match status" value="1"/>
</dbReference>
<keyword evidence="4 7" id="KW-1133">Transmembrane helix</keyword>
<organism evidence="10 11">
    <name type="scientific">Paracidobacterium acidisoli</name>
    <dbReference type="NCBI Taxonomy" id="2303751"/>
    <lineage>
        <taxon>Bacteria</taxon>
        <taxon>Pseudomonadati</taxon>
        <taxon>Acidobacteriota</taxon>
        <taxon>Terriglobia</taxon>
        <taxon>Terriglobales</taxon>
        <taxon>Acidobacteriaceae</taxon>
        <taxon>Paracidobacterium</taxon>
    </lineage>
</organism>
<evidence type="ECO:0000313" key="10">
    <source>
        <dbReference type="EMBL" id="RFU17850.1"/>
    </source>
</evidence>